<dbReference type="CDD" id="cd04641">
    <property type="entry name" value="CBS_euAMPK_gamma-like_repeat2"/>
    <property type="match status" value="1"/>
</dbReference>
<feature type="domain" description="CBS" evidence="6">
    <location>
        <begin position="89"/>
        <end position="149"/>
    </location>
</feature>
<sequence>MSKLPTPSFMNEHLRDLSLGTMKDVVCVKTDWPLHRVLQVFIDHRVSALPVIDEAGCMVDIYAKFDVINLAATRTYHNLEIPVIEALQYRREKFLGVATCFLDDTLSTIIDKIVDAGVHRLVVIDEGNHVLGIVSLSDILRFLINENQEGEPEEEYNSNFTLQ</sequence>
<dbReference type="AlphaFoldDB" id="A0A3P6V7R0"/>
<dbReference type="GO" id="GO:0031588">
    <property type="term" value="C:nucleotide-activated protein kinase complex"/>
    <property type="evidence" value="ECO:0007669"/>
    <property type="project" value="TreeGrafter"/>
</dbReference>
<keyword evidence="8" id="KW-1185">Reference proteome</keyword>
<evidence type="ECO:0000256" key="4">
    <source>
        <dbReference type="ARBA" id="ARBA00025878"/>
    </source>
</evidence>
<dbReference type="GO" id="GO:0019887">
    <property type="term" value="F:protein kinase regulator activity"/>
    <property type="evidence" value="ECO:0007669"/>
    <property type="project" value="TreeGrafter"/>
</dbReference>
<dbReference type="Gene3D" id="3.10.580.10">
    <property type="entry name" value="CBS-domain"/>
    <property type="match status" value="1"/>
</dbReference>
<dbReference type="PROSITE" id="PS51371">
    <property type="entry name" value="CBS"/>
    <property type="match status" value="2"/>
</dbReference>
<evidence type="ECO:0000313" key="7">
    <source>
        <dbReference type="EMBL" id="VDK86221.1"/>
    </source>
</evidence>
<dbReference type="InterPro" id="IPR050511">
    <property type="entry name" value="AMPK_gamma/SDS23_families"/>
</dbReference>
<evidence type="ECO:0000256" key="1">
    <source>
        <dbReference type="ARBA" id="ARBA00006750"/>
    </source>
</evidence>
<dbReference type="InterPro" id="IPR000644">
    <property type="entry name" value="CBS_dom"/>
</dbReference>
<organism evidence="7 8">
    <name type="scientific">Dibothriocephalus latus</name>
    <name type="common">Fish tapeworm</name>
    <name type="synonym">Diphyllobothrium latum</name>
    <dbReference type="NCBI Taxonomy" id="60516"/>
    <lineage>
        <taxon>Eukaryota</taxon>
        <taxon>Metazoa</taxon>
        <taxon>Spiralia</taxon>
        <taxon>Lophotrochozoa</taxon>
        <taxon>Platyhelminthes</taxon>
        <taxon>Cestoda</taxon>
        <taxon>Eucestoda</taxon>
        <taxon>Diphyllobothriidea</taxon>
        <taxon>Diphyllobothriidae</taxon>
        <taxon>Dibothriocephalus</taxon>
    </lineage>
</organism>
<dbReference type="GO" id="GO:0005634">
    <property type="term" value="C:nucleus"/>
    <property type="evidence" value="ECO:0007669"/>
    <property type="project" value="TreeGrafter"/>
</dbReference>
<feature type="domain" description="CBS" evidence="6">
    <location>
        <begin position="21"/>
        <end position="79"/>
    </location>
</feature>
<dbReference type="GO" id="GO:0019901">
    <property type="term" value="F:protein kinase binding"/>
    <property type="evidence" value="ECO:0007669"/>
    <property type="project" value="TreeGrafter"/>
</dbReference>
<comment type="subunit">
    <text evidence="4">AMPK is a heterotrimer of an alpha catalytic subunit (PRKAA1 or PRKAA2), a beta (PRKAB1 or PRKAB2) and a gamma non-catalytic subunits (PRKAG1, PRKAG2 or PRKAG3). Interacts with FNIP1 and FNIP2.</text>
</comment>
<dbReference type="Proteomes" id="UP000281553">
    <property type="component" value="Unassembled WGS sequence"/>
</dbReference>
<evidence type="ECO:0000256" key="2">
    <source>
        <dbReference type="ARBA" id="ARBA00022737"/>
    </source>
</evidence>
<name>A0A3P6V7R0_DIBLA</name>
<keyword evidence="3 5" id="KW-0129">CBS domain</keyword>
<dbReference type="Pfam" id="PF00571">
    <property type="entry name" value="CBS"/>
    <property type="match status" value="2"/>
</dbReference>
<accession>A0A3P6V7R0</accession>
<keyword evidence="2" id="KW-0677">Repeat</keyword>
<dbReference type="SUPFAM" id="SSF54631">
    <property type="entry name" value="CBS-domain pair"/>
    <property type="match status" value="1"/>
</dbReference>
<dbReference type="InterPro" id="IPR046342">
    <property type="entry name" value="CBS_dom_sf"/>
</dbReference>
<proteinExistence type="inferred from homology"/>
<dbReference type="GO" id="GO:0005737">
    <property type="term" value="C:cytoplasm"/>
    <property type="evidence" value="ECO:0007669"/>
    <property type="project" value="TreeGrafter"/>
</dbReference>
<dbReference type="GO" id="GO:0016208">
    <property type="term" value="F:AMP binding"/>
    <property type="evidence" value="ECO:0007669"/>
    <property type="project" value="TreeGrafter"/>
</dbReference>
<dbReference type="PANTHER" id="PTHR13780:SF35">
    <property type="entry name" value="LD22662P"/>
    <property type="match status" value="1"/>
</dbReference>
<reference evidence="7 8" key="1">
    <citation type="submission" date="2018-11" db="EMBL/GenBank/DDBJ databases">
        <authorList>
            <consortium name="Pathogen Informatics"/>
        </authorList>
    </citation>
    <scope>NUCLEOTIDE SEQUENCE [LARGE SCALE GENOMIC DNA]</scope>
</reference>
<dbReference type="EMBL" id="UYRU01044354">
    <property type="protein sequence ID" value="VDK86221.1"/>
    <property type="molecule type" value="Genomic_DNA"/>
</dbReference>
<evidence type="ECO:0000256" key="5">
    <source>
        <dbReference type="PROSITE-ProRule" id="PRU00703"/>
    </source>
</evidence>
<evidence type="ECO:0000256" key="3">
    <source>
        <dbReference type="ARBA" id="ARBA00023122"/>
    </source>
</evidence>
<evidence type="ECO:0000259" key="6">
    <source>
        <dbReference type="PROSITE" id="PS51371"/>
    </source>
</evidence>
<dbReference type="PANTHER" id="PTHR13780">
    <property type="entry name" value="AMP-ACTIVATED PROTEIN KINASE, GAMMA REGULATORY SUBUNIT"/>
    <property type="match status" value="1"/>
</dbReference>
<gene>
    <name evidence="7" type="ORF">DILT_LOCUS3845</name>
</gene>
<evidence type="ECO:0000313" key="8">
    <source>
        <dbReference type="Proteomes" id="UP000281553"/>
    </source>
</evidence>
<comment type="similarity">
    <text evidence="1">Belongs to the 5'-AMP-activated protein kinase gamma subunit family.</text>
</comment>
<dbReference type="SMART" id="SM00116">
    <property type="entry name" value="CBS"/>
    <property type="match status" value="2"/>
</dbReference>
<dbReference type="OrthoDB" id="449052at2759"/>
<protein>
    <recommendedName>
        <fullName evidence="6">CBS domain-containing protein</fullName>
    </recommendedName>
</protein>